<organism evidence="1">
    <name type="scientific">bioreactor metagenome</name>
    <dbReference type="NCBI Taxonomy" id="1076179"/>
    <lineage>
        <taxon>unclassified sequences</taxon>
        <taxon>metagenomes</taxon>
        <taxon>ecological metagenomes</taxon>
    </lineage>
</organism>
<dbReference type="AlphaFoldDB" id="A0A645IGY2"/>
<proteinExistence type="predicted"/>
<evidence type="ECO:0000313" key="1">
    <source>
        <dbReference type="EMBL" id="MPN50102.1"/>
    </source>
</evidence>
<accession>A0A645IGY2</accession>
<gene>
    <name evidence="1" type="ORF">SDC9_197728</name>
</gene>
<comment type="caution">
    <text evidence="1">The sequence shown here is derived from an EMBL/GenBank/DDBJ whole genome shotgun (WGS) entry which is preliminary data.</text>
</comment>
<name>A0A645IGY2_9ZZZZ</name>
<protein>
    <submittedName>
        <fullName evidence="1">Uncharacterized protein</fullName>
    </submittedName>
</protein>
<reference evidence="1" key="1">
    <citation type="submission" date="2019-08" db="EMBL/GenBank/DDBJ databases">
        <authorList>
            <person name="Kucharzyk K."/>
            <person name="Murdoch R.W."/>
            <person name="Higgins S."/>
            <person name="Loffler F."/>
        </authorList>
    </citation>
    <scope>NUCLEOTIDE SEQUENCE</scope>
</reference>
<sequence length="92" mass="10554">MPMLIIHLLKIINIQQQAGHRLLLSGEQGYQFSRSFFKGLAVERVRQSIKGCRLDQFRFQPFLIEQDESHTPGHHMQIKHYIQPGVESVGGG</sequence>
<dbReference type="EMBL" id="VSSQ01113958">
    <property type="protein sequence ID" value="MPN50102.1"/>
    <property type="molecule type" value="Genomic_DNA"/>
</dbReference>